<name>A0A540V8S4_9GAMM</name>
<dbReference type="EMBL" id="VIFK01000489">
    <property type="protein sequence ID" value="TQE93177.1"/>
    <property type="molecule type" value="Genomic_DNA"/>
</dbReference>
<protein>
    <submittedName>
        <fullName evidence="2">Transposase</fullName>
    </submittedName>
</protein>
<reference evidence="2 3" key="1">
    <citation type="submission" date="2019-06" db="EMBL/GenBank/DDBJ databases">
        <title>Metagenome assembled Genome of Spiribacter salinus SL48-SHIP from the microbial mat of Salt Lake 48 (Novosibirsk region, Russia).</title>
        <authorList>
            <person name="Shipova A."/>
            <person name="Rozanov A.S."/>
            <person name="Bryanskaya A.V."/>
            <person name="Peltek S.E."/>
        </authorList>
    </citation>
    <scope>NUCLEOTIDE SEQUENCE [LARGE SCALE GENOMIC DNA]</scope>
    <source>
        <strain evidence="2">SL48-SHIP-2</strain>
    </source>
</reference>
<gene>
    <name evidence="2" type="ORF">FKY71_18350</name>
</gene>
<dbReference type="GO" id="GO:0003677">
    <property type="term" value="F:DNA binding"/>
    <property type="evidence" value="ECO:0007669"/>
    <property type="project" value="InterPro"/>
</dbReference>
<dbReference type="SMART" id="SM01321">
    <property type="entry name" value="Y1_Tnp"/>
    <property type="match status" value="1"/>
</dbReference>
<feature type="domain" description="Transposase IS200-like" evidence="1">
    <location>
        <begin position="12"/>
        <end position="187"/>
    </location>
</feature>
<dbReference type="AlphaFoldDB" id="A0A540V8S4"/>
<organism evidence="2 3">
    <name type="scientific">Spiribacter salinus</name>
    <dbReference type="NCBI Taxonomy" id="1335746"/>
    <lineage>
        <taxon>Bacteria</taxon>
        <taxon>Pseudomonadati</taxon>
        <taxon>Pseudomonadota</taxon>
        <taxon>Gammaproteobacteria</taxon>
        <taxon>Chromatiales</taxon>
        <taxon>Ectothiorhodospiraceae</taxon>
        <taxon>Spiribacter</taxon>
    </lineage>
</organism>
<dbReference type="InterPro" id="IPR002686">
    <property type="entry name" value="Transposase_17"/>
</dbReference>
<dbReference type="Gene3D" id="3.30.70.1290">
    <property type="entry name" value="Transposase IS200-like"/>
    <property type="match status" value="1"/>
</dbReference>
<sequence>MTRARKELVSVETTPYYHCICRCVRRAFLCGEDFYSGKNYEHRRGWVLERLCELQGVFAVDVCAYAVMSNHYHLVVRLDSDRATAWSEDEVMERWERLFSLPLLVARYRAGQTSTVAERERAQAQIALWRQRLQDLSWFMRSLNEHLARRANAEDGCKGRFWEGRYKSQALLDDAAVLTCMSYVDLNPVRAGMADTPEASDFTSIQQRIRMLASKCDRQEREASDEAQPSLTVLGGEGADPHANAVVFTTEDYLELVDWAGRAIREYKRGAIPEHVPPILERLQIDPAQFVRHVARGRGTHHVAALGRVECMRSAAVSAGRRFIKGIGVSAGLFAGPGGRACTP</sequence>
<dbReference type="GO" id="GO:0006313">
    <property type="term" value="P:DNA transposition"/>
    <property type="evidence" value="ECO:0007669"/>
    <property type="project" value="InterPro"/>
</dbReference>
<accession>A0A540V8S4</accession>
<proteinExistence type="predicted"/>
<dbReference type="GO" id="GO:0004803">
    <property type="term" value="F:transposase activity"/>
    <property type="evidence" value="ECO:0007669"/>
    <property type="project" value="InterPro"/>
</dbReference>
<evidence type="ECO:0000313" key="3">
    <source>
        <dbReference type="Proteomes" id="UP000315400"/>
    </source>
</evidence>
<dbReference type="Proteomes" id="UP000315400">
    <property type="component" value="Unassembled WGS sequence"/>
</dbReference>
<dbReference type="PANTHER" id="PTHR34322">
    <property type="entry name" value="TRANSPOSASE, Y1_TNP DOMAIN-CONTAINING"/>
    <property type="match status" value="1"/>
</dbReference>
<evidence type="ECO:0000259" key="1">
    <source>
        <dbReference type="SMART" id="SM01321"/>
    </source>
</evidence>
<dbReference type="PANTHER" id="PTHR34322:SF2">
    <property type="entry name" value="TRANSPOSASE IS200-LIKE DOMAIN-CONTAINING PROTEIN"/>
    <property type="match status" value="1"/>
</dbReference>
<dbReference type="InterPro" id="IPR036515">
    <property type="entry name" value="Transposase_17_sf"/>
</dbReference>
<dbReference type="SUPFAM" id="SSF143422">
    <property type="entry name" value="Transposase IS200-like"/>
    <property type="match status" value="1"/>
</dbReference>
<evidence type="ECO:0000313" key="2">
    <source>
        <dbReference type="EMBL" id="TQE93177.1"/>
    </source>
</evidence>
<comment type="caution">
    <text evidence="2">The sequence shown here is derived from an EMBL/GenBank/DDBJ whole genome shotgun (WGS) entry which is preliminary data.</text>
</comment>